<dbReference type="Gene3D" id="3.40.190.290">
    <property type="match status" value="1"/>
</dbReference>
<dbReference type="OrthoDB" id="3252676at2"/>
<protein>
    <submittedName>
        <fullName evidence="6">Chromosome replication initiation inhibitor protein</fullName>
    </submittedName>
</protein>
<name>A0A0U1Q259_9BURK</name>
<dbReference type="InterPro" id="IPR050176">
    <property type="entry name" value="LTTR"/>
</dbReference>
<evidence type="ECO:0000256" key="4">
    <source>
        <dbReference type="ARBA" id="ARBA00023163"/>
    </source>
</evidence>
<comment type="similarity">
    <text evidence="1">Belongs to the LysR transcriptional regulatory family.</text>
</comment>
<dbReference type="Proteomes" id="UP000050580">
    <property type="component" value="Unassembled WGS sequence"/>
</dbReference>
<sequence>MDEKQAQAFLAVARLRSFSAAAQSLSLTLAAVSMRIRALETRLGQALLIRGKQVVLTRAGQALLAHLMRVKAMEADLLADLQASEAQPAQWRSLVVAVNGDSLSSWFMPAVEATLQRYRILLDIIMEDQDHTLALLKAGEVSGCVTALSRPLRGCVAVPLGRARYRCVASAANVALLRGNAGKVTRGRLAQLPAIIFNRKDGLQDAFLRQQFGSRPIDYPRHFVPSTEAYERAIERGWGWGMVSEPQLALRCNHQPELVDVIDGAFLDVALYWHHWEYEPPTSQRLTRAVIEAARCTLLQP</sequence>
<keyword evidence="7" id="KW-1185">Reference proteome</keyword>
<evidence type="ECO:0000256" key="1">
    <source>
        <dbReference type="ARBA" id="ARBA00009437"/>
    </source>
</evidence>
<organism evidence="6 7">
    <name type="scientific">Lampropedia cohaerens</name>
    <dbReference type="NCBI Taxonomy" id="1610491"/>
    <lineage>
        <taxon>Bacteria</taxon>
        <taxon>Pseudomonadati</taxon>
        <taxon>Pseudomonadota</taxon>
        <taxon>Betaproteobacteria</taxon>
        <taxon>Burkholderiales</taxon>
        <taxon>Comamonadaceae</taxon>
        <taxon>Lampropedia</taxon>
    </lineage>
</organism>
<feature type="domain" description="HTH lysR-type" evidence="5">
    <location>
        <begin position="1"/>
        <end position="57"/>
    </location>
</feature>
<evidence type="ECO:0000256" key="2">
    <source>
        <dbReference type="ARBA" id="ARBA00023015"/>
    </source>
</evidence>
<proteinExistence type="inferred from homology"/>
<dbReference type="NCBIfam" id="NF009888">
    <property type="entry name" value="PRK13348.1"/>
    <property type="match status" value="1"/>
</dbReference>
<dbReference type="InterPro" id="IPR005119">
    <property type="entry name" value="LysR_subst-bd"/>
</dbReference>
<dbReference type="Pfam" id="PF03466">
    <property type="entry name" value="LysR_substrate"/>
    <property type="match status" value="1"/>
</dbReference>
<dbReference type="SUPFAM" id="SSF46785">
    <property type="entry name" value="Winged helix' DNA-binding domain"/>
    <property type="match status" value="1"/>
</dbReference>
<dbReference type="Pfam" id="PF00126">
    <property type="entry name" value="HTH_1"/>
    <property type="match status" value="1"/>
</dbReference>
<reference evidence="6 7" key="1">
    <citation type="submission" date="2015-05" db="EMBL/GenBank/DDBJ databases">
        <title>Draft genome sequence of Lampropedia sp. CT6, isolated from the microbial mat of a hot water spring, located at Manikaran, India.</title>
        <authorList>
            <person name="Tripathi C."/>
            <person name="Rani P."/>
            <person name="Mahato N.K."/>
            <person name="Lal R."/>
        </authorList>
    </citation>
    <scope>NUCLEOTIDE SEQUENCE [LARGE SCALE GENOMIC DNA]</scope>
    <source>
        <strain evidence="6 7">CT6</strain>
    </source>
</reference>
<dbReference type="InterPro" id="IPR036390">
    <property type="entry name" value="WH_DNA-bd_sf"/>
</dbReference>
<dbReference type="EMBL" id="LBNQ01000016">
    <property type="protein sequence ID" value="KKW68675.1"/>
    <property type="molecule type" value="Genomic_DNA"/>
</dbReference>
<dbReference type="SUPFAM" id="SSF53850">
    <property type="entry name" value="Periplasmic binding protein-like II"/>
    <property type="match status" value="1"/>
</dbReference>
<gene>
    <name evidence="6" type="ORF">AAV94_03895</name>
</gene>
<evidence type="ECO:0000259" key="5">
    <source>
        <dbReference type="PROSITE" id="PS50931"/>
    </source>
</evidence>
<evidence type="ECO:0000313" key="7">
    <source>
        <dbReference type="Proteomes" id="UP000050580"/>
    </source>
</evidence>
<dbReference type="InterPro" id="IPR000847">
    <property type="entry name" value="LysR_HTH_N"/>
</dbReference>
<dbReference type="GO" id="GO:0003700">
    <property type="term" value="F:DNA-binding transcription factor activity"/>
    <property type="evidence" value="ECO:0007669"/>
    <property type="project" value="InterPro"/>
</dbReference>
<dbReference type="NCBIfam" id="NF002964">
    <property type="entry name" value="PRK03635.1"/>
    <property type="match status" value="1"/>
</dbReference>
<dbReference type="InterPro" id="IPR017685">
    <property type="entry name" value="ArgP"/>
</dbReference>
<dbReference type="AlphaFoldDB" id="A0A0U1Q259"/>
<dbReference type="PATRIC" id="fig|1610491.3.peg.829"/>
<dbReference type="Gene3D" id="1.10.10.10">
    <property type="entry name" value="Winged helix-like DNA-binding domain superfamily/Winged helix DNA-binding domain"/>
    <property type="match status" value="1"/>
</dbReference>
<dbReference type="NCBIfam" id="TIGR03298">
    <property type="entry name" value="argP"/>
    <property type="match status" value="1"/>
</dbReference>
<dbReference type="GO" id="GO:0003677">
    <property type="term" value="F:DNA binding"/>
    <property type="evidence" value="ECO:0007669"/>
    <property type="project" value="UniProtKB-KW"/>
</dbReference>
<dbReference type="RefSeq" id="WP_046741022.1">
    <property type="nucleotide sequence ID" value="NZ_LBNQ01000016.1"/>
</dbReference>
<dbReference type="PROSITE" id="PS50931">
    <property type="entry name" value="HTH_LYSR"/>
    <property type="match status" value="1"/>
</dbReference>
<keyword evidence="4" id="KW-0804">Transcription</keyword>
<keyword evidence="3" id="KW-0238">DNA-binding</keyword>
<dbReference type="PANTHER" id="PTHR30579">
    <property type="entry name" value="TRANSCRIPTIONAL REGULATOR"/>
    <property type="match status" value="1"/>
</dbReference>
<evidence type="ECO:0000313" key="6">
    <source>
        <dbReference type="EMBL" id="KKW68675.1"/>
    </source>
</evidence>
<dbReference type="InterPro" id="IPR036388">
    <property type="entry name" value="WH-like_DNA-bd_sf"/>
</dbReference>
<keyword evidence="2" id="KW-0805">Transcription regulation</keyword>
<comment type="caution">
    <text evidence="6">The sequence shown here is derived from an EMBL/GenBank/DDBJ whole genome shotgun (WGS) entry which is preliminary data.</text>
</comment>
<dbReference type="PANTHER" id="PTHR30579:SF2">
    <property type="entry name" value="HTH-TYPE TRANSCRIPTIONAL REGULATOR ARGP"/>
    <property type="match status" value="1"/>
</dbReference>
<accession>A0A0U1Q259</accession>
<evidence type="ECO:0000256" key="3">
    <source>
        <dbReference type="ARBA" id="ARBA00023125"/>
    </source>
</evidence>